<dbReference type="Gene3D" id="3.40.50.1820">
    <property type="entry name" value="alpha/beta hydrolase"/>
    <property type="match status" value="1"/>
</dbReference>
<dbReference type="NCBIfam" id="TIGR01733">
    <property type="entry name" value="AA-adenyl-dom"/>
    <property type="match status" value="1"/>
</dbReference>
<dbReference type="InterPro" id="IPR025110">
    <property type="entry name" value="AMP-bd_C"/>
</dbReference>
<dbReference type="Gene3D" id="1.10.10.1830">
    <property type="entry name" value="Non-ribosomal peptide synthase, adenylation domain"/>
    <property type="match status" value="1"/>
</dbReference>
<dbReference type="InterPro" id="IPR001242">
    <property type="entry name" value="Condensation_dom"/>
</dbReference>
<dbReference type="InterPro" id="IPR010071">
    <property type="entry name" value="AA_adenyl_dom"/>
</dbReference>
<dbReference type="InterPro" id="IPR020806">
    <property type="entry name" value="PKS_PP-bd"/>
</dbReference>
<dbReference type="GO" id="GO:0050157">
    <property type="term" value="F:ornithine racemase activity"/>
    <property type="evidence" value="ECO:0007669"/>
    <property type="project" value="UniProtKB-EC"/>
</dbReference>
<keyword evidence="3" id="KW-0596">Phosphopantetheine</keyword>
<dbReference type="EMBL" id="KU665241">
    <property type="protein sequence ID" value="AQY61070.1"/>
    <property type="molecule type" value="Genomic_DNA"/>
</dbReference>
<dbReference type="Pfam" id="PF00668">
    <property type="entry name" value="Condensation"/>
    <property type="match status" value="1"/>
</dbReference>
<dbReference type="Gene3D" id="3.40.50.980">
    <property type="match status" value="2"/>
</dbReference>
<dbReference type="Gene3D" id="3.30.559.30">
    <property type="entry name" value="Nonribosomal peptide synthetase, condensation domain"/>
    <property type="match status" value="1"/>
</dbReference>
<sequence length="1420" mass="159180">MKVVEFLSYLKGLDIKLWAEEEKLRYQAPKGAMTTEIKAAIAAQKTEILDFLKAAQIPTNTVELEIIPVSRDQDLPLSFAQQRLWFLHQLSPDSHSYNLLEALRLEGTLNLFALEQSLSELIRRHEVLRTTFPMVEGQPIQRIAPPSLVSLPLQDLQDLSTEKQTDHLREIAIALSLKPFDLAGEPLAQFTLFKLSSQGYVLLLKMHHIIYDGWSLSIFFGELSQLYAAFVQGLPSPLAELSIQYADFAVWQRQWLTGEVLERQLNYWREQLTDAPTILELPTDYPRPPIPSFRGDGAVFRLDRGLTQRLKQLSQDSGATLFMTLLAAFFVLISRYSGQLEVLVGSPIANRNSSAIEKLMGFFANTLALRGDLSGNPSFLALLERVKQTTLSAYAHQDLPFEMLVERLQLDRDLSRNPLVQVMFSLQNTPPSEGSLSGLKIENLPLPIDTKARFDLEVNFWEVSDSLEAVWCYSTDLFAAGTITQMGQHFQNLLTAIAANPSLGIFELPMLSDAERHQLLILWNETQTDYPQNQCIHQLFEEQVKHNLDSIAVVFEGQQLTYSELNSRANQLAHYLKSLGVETDELVAICIERSLEMIVGLLGILKVGGAYVPIDPDYPQERISLMLQDTQVKILLTQESLLPSLPNHQAIVVCLDKDWERINQANKKNLNSAVSADNLAYVIYTSGSTGTPKGVVVTHQAVNRLILNTNYIQFTPDDCVVQASNIAFDAATFEIWGALLNGAKIIILPKSVLLSPQEFALSLKENQISVLFLTTALFNQLANLVPQAFSGLRCLLFGGEAVEPKWVQEVRSKGAPQRLLHVYGPTENTTFSSWYLVEDLPATATTIPIGKAIANTQIYLLDKNLQPVPVGVVGELHIGGAGLARGYLNRPELTQEKFIPNPFSNYPDSRLYKTGDLARYLPDGNIEYIGRIDNQVKIRGFRIELGEIEAVIGQNEDVQSACVIVREDNPGEKRLVAYIVPKLGVTMTSEDFRQFLTHKLPGYMVPSAFVMLEFLPLTANGKIDRRALKAPSNTSDSDRFIEARSQLELSLVQIWSKVLKIDKIGVRDNFFDLGGHSLLAPYLTTQIKEQFGKEIALTELFQNPTIEQLATIIQTDSDNSSESCLVPIQANGSKPPFFCVPGAGGRPFYFYHLGRYLGKDQPFYSFENDLYQQFGAITQIEAIASIYIQAMQDLQPQGPYFLGGHSYGGNVVFEMAQQLVKQGQKVALLAIIDSSAPTYKDKQMLLDYINWDHARWLAEVSKGIEIYLDKTVDISYETLQSLTVEEQLKYVLNFFKMANMLPPNAKTTQLENIVQAYKTSCLCLVDYLPQQIYPGKITILRANEDLPDDPNRELVAECSEDLSLGWSEFSSEAVDIHYVLGNHITIMAEPHVQVLAEQLKVCINAKYSNPHSADRGQIFH</sequence>
<dbReference type="SUPFAM" id="SSF56801">
    <property type="entry name" value="Acetyl-CoA synthetase-like"/>
    <property type="match status" value="1"/>
</dbReference>
<evidence type="ECO:0000256" key="3">
    <source>
        <dbReference type="ARBA" id="ARBA00022450"/>
    </source>
</evidence>
<dbReference type="GO" id="GO:0044550">
    <property type="term" value="P:secondary metabolite biosynthetic process"/>
    <property type="evidence" value="ECO:0007669"/>
    <property type="project" value="UniProtKB-ARBA"/>
</dbReference>
<dbReference type="PANTHER" id="PTHR45527:SF14">
    <property type="entry name" value="PLIPASTATIN SYNTHASE SUBUNIT B"/>
    <property type="match status" value="1"/>
</dbReference>
<dbReference type="GO" id="GO:0005829">
    <property type="term" value="C:cytosol"/>
    <property type="evidence" value="ECO:0007669"/>
    <property type="project" value="TreeGrafter"/>
</dbReference>
<evidence type="ECO:0000259" key="5">
    <source>
        <dbReference type="PROSITE" id="PS50075"/>
    </source>
</evidence>
<evidence type="ECO:0000256" key="1">
    <source>
        <dbReference type="ARBA" id="ARBA00001957"/>
    </source>
</evidence>
<dbReference type="Gene3D" id="3.30.559.10">
    <property type="entry name" value="Chloramphenicol acetyltransferase-like domain"/>
    <property type="match status" value="1"/>
</dbReference>
<dbReference type="FunFam" id="3.40.50.980:FF:000002">
    <property type="entry name" value="Enterobactin synthetase component F"/>
    <property type="match status" value="1"/>
</dbReference>
<dbReference type="Pfam" id="PF13193">
    <property type="entry name" value="AMP-binding_C"/>
    <property type="match status" value="1"/>
</dbReference>
<dbReference type="InterPro" id="IPR020845">
    <property type="entry name" value="AMP-binding_CS"/>
</dbReference>
<dbReference type="Pfam" id="PF00501">
    <property type="entry name" value="AMP-binding"/>
    <property type="match status" value="1"/>
</dbReference>
<dbReference type="FunFam" id="2.30.38.10:FF:000001">
    <property type="entry name" value="Non-ribosomal peptide synthetase PvdI"/>
    <property type="match status" value="1"/>
</dbReference>
<dbReference type="FunFam" id="3.40.50.12780:FF:000012">
    <property type="entry name" value="Non-ribosomal peptide synthetase"/>
    <property type="match status" value="1"/>
</dbReference>
<dbReference type="Gene3D" id="2.30.38.10">
    <property type="entry name" value="Luciferase, Domain 3"/>
    <property type="match status" value="1"/>
</dbReference>
<gene>
    <name evidence="6" type="primary">ociC</name>
</gene>
<name>A0A1U9WXU1_PLAAG</name>
<dbReference type="Pfam" id="PF00975">
    <property type="entry name" value="Thioesterase"/>
    <property type="match status" value="1"/>
</dbReference>
<proteinExistence type="inferred from homology"/>
<feature type="domain" description="Carrier" evidence="5">
    <location>
        <begin position="1042"/>
        <end position="1117"/>
    </location>
</feature>
<dbReference type="InterPro" id="IPR029058">
    <property type="entry name" value="AB_hydrolase_fold"/>
</dbReference>
<dbReference type="GO" id="GO:0008610">
    <property type="term" value="P:lipid biosynthetic process"/>
    <property type="evidence" value="ECO:0007669"/>
    <property type="project" value="UniProtKB-ARBA"/>
</dbReference>
<dbReference type="InterPro" id="IPR041464">
    <property type="entry name" value="TubC_N"/>
</dbReference>
<dbReference type="PANTHER" id="PTHR45527">
    <property type="entry name" value="NONRIBOSOMAL PEPTIDE SYNTHETASE"/>
    <property type="match status" value="1"/>
</dbReference>
<dbReference type="PROSITE" id="PS00455">
    <property type="entry name" value="AMP_BINDING"/>
    <property type="match status" value="1"/>
</dbReference>
<dbReference type="InterPro" id="IPR045851">
    <property type="entry name" value="AMP-bd_C_sf"/>
</dbReference>
<dbReference type="SUPFAM" id="SSF47336">
    <property type="entry name" value="ACP-like"/>
    <property type="match status" value="1"/>
</dbReference>
<dbReference type="Gene3D" id="3.30.300.30">
    <property type="match status" value="1"/>
</dbReference>
<protein>
    <submittedName>
        <fullName evidence="6">OciC</fullName>
        <ecNumber evidence="6">5.1.1.12</ecNumber>
    </submittedName>
</protein>
<dbReference type="FunFam" id="3.30.559.10:FF:000012">
    <property type="entry name" value="Non-ribosomal peptide synthetase"/>
    <property type="match status" value="1"/>
</dbReference>
<dbReference type="FunFam" id="3.30.300.30:FF:000010">
    <property type="entry name" value="Enterobactin synthetase component F"/>
    <property type="match status" value="1"/>
</dbReference>
<organism evidence="6">
    <name type="scientific">Planktothrix agardhii No758</name>
    <dbReference type="NCBI Taxonomy" id="1964479"/>
    <lineage>
        <taxon>Bacteria</taxon>
        <taxon>Bacillati</taxon>
        <taxon>Cyanobacteriota</taxon>
        <taxon>Cyanophyceae</taxon>
        <taxon>Oscillatoriophycideae</taxon>
        <taxon>Oscillatoriales</taxon>
        <taxon>Microcoleaceae</taxon>
        <taxon>Planktothrix</taxon>
    </lineage>
</organism>
<evidence type="ECO:0000256" key="4">
    <source>
        <dbReference type="ARBA" id="ARBA00022553"/>
    </source>
</evidence>
<reference evidence="6" key="1">
    <citation type="journal article" date="2017" name="Front. Microbiol.">
        <title>Evolution of Anabaenopeptin Peptide Structural Variability in the Cyanobacterium Planktothrix.</title>
        <authorList>
            <person name="Entfellner E."/>
            <person name="Frei M."/>
            <person name="Christiansen G."/>
            <person name="Deng L."/>
            <person name="Blom J."/>
            <person name="Kurmayer R."/>
        </authorList>
    </citation>
    <scope>NUCLEOTIDE SEQUENCE</scope>
    <source>
        <strain evidence="6">No758</strain>
    </source>
</reference>
<dbReference type="Pfam" id="PF00550">
    <property type="entry name" value="PP-binding"/>
    <property type="match status" value="1"/>
</dbReference>
<dbReference type="InterPro" id="IPR000873">
    <property type="entry name" value="AMP-dep_synth/lig_dom"/>
</dbReference>
<dbReference type="SUPFAM" id="SSF52777">
    <property type="entry name" value="CoA-dependent acyltransferases"/>
    <property type="match status" value="2"/>
</dbReference>
<comment type="similarity">
    <text evidence="2">Belongs to the ATP-dependent AMP-binding enzyme family.</text>
</comment>
<dbReference type="CDD" id="cd12117">
    <property type="entry name" value="A_NRPS_Srf_like"/>
    <property type="match status" value="1"/>
</dbReference>
<dbReference type="SMART" id="SM00823">
    <property type="entry name" value="PKS_PP"/>
    <property type="match status" value="1"/>
</dbReference>
<dbReference type="CDD" id="cd19531">
    <property type="entry name" value="LCL_NRPS-like"/>
    <property type="match status" value="1"/>
</dbReference>
<dbReference type="FunFam" id="1.10.1200.10:FF:000005">
    <property type="entry name" value="Nonribosomal peptide synthetase 1"/>
    <property type="match status" value="1"/>
</dbReference>
<dbReference type="GO" id="GO:0031177">
    <property type="term" value="F:phosphopantetheine binding"/>
    <property type="evidence" value="ECO:0007669"/>
    <property type="project" value="InterPro"/>
</dbReference>
<dbReference type="PROSITE" id="PS50075">
    <property type="entry name" value="CARRIER"/>
    <property type="match status" value="1"/>
</dbReference>
<dbReference type="InterPro" id="IPR036736">
    <property type="entry name" value="ACP-like_sf"/>
</dbReference>
<dbReference type="FunFam" id="3.40.50.980:FF:000001">
    <property type="entry name" value="Non-ribosomal peptide synthetase"/>
    <property type="match status" value="1"/>
</dbReference>
<keyword evidence="4" id="KW-0597">Phosphoprotein</keyword>
<dbReference type="GO" id="GO:0043041">
    <property type="term" value="P:amino acid activation for nonribosomal peptide biosynthetic process"/>
    <property type="evidence" value="ECO:0007669"/>
    <property type="project" value="TreeGrafter"/>
</dbReference>
<keyword evidence="6" id="KW-0413">Isomerase</keyword>
<dbReference type="InterPro" id="IPR023213">
    <property type="entry name" value="CAT-like_dom_sf"/>
</dbReference>
<accession>A0A1U9WXU1</accession>
<dbReference type="SUPFAM" id="SSF53474">
    <property type="entry name" value="alpha/beta-Hydrolases"/>
    <property type="match status" value="1"/>
</dbReference>
<comment type="cofactor">
    <cofactor evidence="1">
        <name>pantetheine 4'-phosphate</name>
        <dbReference type="ChEBI" id="CHEBI:47942"/>
    </cofactor>
</comment>
<dbReference type="InterPro" id="IPR001031">
    <property type="entry name" value="Thioesterase"/>
</dbReference>
<dbReference type="InterPro" id="IPR044894">
    <property type="entry name" value="TubC_N_sf"/>
</dbReference>
<dbReference type="Pfam" id="PF18563">
    <property type="entry name" value="TubC_N"/>
    <property type="match status" value="1"/>
</dbReference>
<dbReference type="Gene3D" id="1.10.1200.10">
    <property type="entry name" value="ACP-like"/>
    <property type="match status" value="1"/>
</dbReference>
<dbReference type="EC" id="5.1.1.12" evidence="6"/>
<evidence type="ECO:0000313" key="6">
    <source>
        <dbReference type="EMBL" id="AQY61070.1"/>
    </source>
</evidence>
<dbReference type="InterPro" id="IPR009081">
    <property type="entry name" value="PP-bd_ACP"/>
</dbReference>
<evidence type="ECO:0000256" key="2">
    <source>
        <dbReference type="ARBA" id="ARBA00006432"/>
    </source>
</evidence>